<keyword evidence="2" id="KW-1185">Reference proteome</keyword>
<comment type="caution">
    <text evidence="1">The sequence shown here is derived from an EMBL/GenBank/DDBJ whole genome shotgun (WGS) entry which is preliminary data.</text>
</comment>
<accession>A0ABU8B388</accession>
<dbReference type="RefSeq" id="WP_334477384.1">
    <property type="nucleotide sequence ID" value="NZ_JAZHRV010000001.1"/>
</dbReference>
<evidence type="ECO:0000313" key="2">
    <source>
        <dbReference type="Proteomes" id="UP001364224"/>
    </source>
</evidence>
<name>A0ABU8B388_9BRAD</name>
<organism evidence="1 2">
    <name type="scientific">Bradyrhizobium algeriense</name>
    <dbReference type="NCBI Taxonomy" id="634784"/>
    <lineage>
        <taxon>Bacteria</taxon>
        <taxon>Pseudomonadati</taxon>
        <taxon>Pseudomonadota</taxon>
        <taxon>Alphaproteobacteria</taxon>
        <taxon>Hyphomicrobiales</taxon>
        <taxon>Nitrobacteraceae</taxon>
        <taxon>Bradyrhizobium</taxon>
    </lineage>
</organism>
<protein>
    <submittedName>
        <fullName evidence="1">Uncharacterized protein</fullName>
    </submittedName>
</protein>
<dbReference type="EMBL" id="JAZHRV010000001">
    <property type="protein sequence ID" value="MEH2553004.1"/>
    <property type="molecule type" value="Genomic_DNA"/>
</dbReference>
<gene>
    <name evidence="1" type="ORF">V1286_000533</name>
</gene>
<sequence length="256" mass="27790">MSTTSRYAWTAMVILLCIPMAILLVLSSGAHALFETRDAKLKSVKTVGIVSAIGDQFTFAKAGLTGLNNGPRTVPIASWGLDDLIVQQVAEALSIRFQVQPVTYPRASFATTQESAITAVNLVRGDRFKKLVQTEVSPQGLDAYIVITKAKAYFGGGNRKVGGVGLITYSTVLESFRLLHALYEIRVVDGKTFDIIEKLAAGPLDEASSVRLPGPSLVIDASFDERDENLRRAIVDLVIRSLPNTLSDMHLVNQKQ</sequence>
<evidence type="ECO:0000313" key="1">
    <source>
        <dbReference type="EMBL" id="MEH2553004.1"/>
    </source>
</evidence>
<reference evidence="1 2" key="1">
    <citation type="submission" date="2024-02" db="EMBL/GenBank/DDBJ databases">
        <title>Adaptive strategies in a cosmopolitan and abundant soil bacterium.</title>
        <authorList>
            <person name="Carini P."/>
        </authorList>
    </citation>
    <scope>NUCLEOTIDE SEQUENCE [LARGE SCALE GENOMIC DNA]</scope>
    <source>
        <strain evidence="1 2">AZCC 1608</strain>
    </source>
</reference>
<dbReference type="Proteomes" id="UP001364224">
    <property type="component" value="Unassembled WGS sequence"/>
</dbReference>
<proteinExistence type="predicted"/>